<dbReference type="EMBL" id="CACVKT020007645">
    <property type="protein sequence ID" value="CAC5409625.1"/>
    <property type="molecule type" value="Genomic_DNA"/>
</dbReference>
<dbReference type="SUPFAM" id="SSF49299">
    <property type="entry name" value="PKD domain"/>
    <property type="match status" value="2"/>
</dbReference>
<feature type="transmembrane region" description="Helical" evidence="14">
    <location>
        <begin position="2163"/>
        <end position="2193"/>
    </location>
</feature>
<evidence type="ECO:0000256" key="5">
    <source>
        <dbReference type="ARBA" id="ARBA00022692"/>
    </source>
</evidence>
<dbReference type="InterPro" id="IPR000601">
    <property type="entry name" value="PKD_dom"/>
</dbReference>
<gene>
    <name evidence="17" type="ORF">MCOR_42883</name>
</gene>
<dbReference type="InterPro" id="IPR022409">
    <property type="entry name" value="PKD/Chitinase_dom"/>
</dbReference>
<dbReference type="GO" id="GO:0005509">
    <property type="term" value="F:calcium ion binding"/>
    <property type="evidence" value="ECO:0007669"/>
    <property type="project" value="InterPro"/>
</dbReference>
<dbReference type="FunFam" id="2.60.60.20:FF:000022">
    <property type="entry name" value="Uncharacterized protein"/>
    <property type="match status" value="1"/>
</dbReference>
<dbReference type="SMART" id="SM00308">
    <property type="entry name" value="LH2"/>
    <property type="match status" value="1"/>
</dbReference>
<keyword evidence="6" id="KW-0732">Signal</keyword>
<feature type="domain" description="PKD" evidence="15">
    <location>
        <begin position="617"/>
        <end position="671"/>
    </location>
</feature>
<comment type="subcellular location">
    <subcellularLocation>
        <location evidence="2">Cell membrane</location>
        <topology evidence="2">Multi-pass membrane protein</topology>
    </subcellularLocation>
    <subcellularLocation>
        <location evidence="1">Cell projection</location>
        <location evidence="1">Cilium</location>
    </subcellularLocation>
</comment>
<dbReference type="InterPro" id="IPR051223">
    <property type="entry name" value="Polycystin"/>
</dbReference>
<dbReference type="SUPFAM" id="SSF49723">
    <property type="entry name" value="Lipase/lipooxygenase domain (PLAT/LH2 domain)"/>
    <property type="match status" value="1"/>
</dbReference>
<keyword evidence="18" id="KW-1185">Reference proteome</keyword>
<evidence type="ECO:0000256" key="7">
    <source>
        <dbReference type="ARBA" id="ARBA00022989"/>
    </source>
</evidence>
<dbReference type="InterPro" id="IPR046791">
    <property type="entry name" value="Polycystin_dom"/>
</dbReference>
<dbReference type="InterPro" id="IPR001024">
    <property type="entry name" value="PLAT/LH2_dom"/>
</dbReference>
<reference evidence="17 18" key="1">
    <citation type="submission" date="2020-06" db="EMBL/GenBank/DDBJ databases">
        <authorList>
            <person name="Li R."/>
            <person name="Bekaert M."/>
        </authorList>
    </citation>
    <scope>NUCLEOTIDE SEQUENCE [LARGE SCALE GENOMIC DNA]</scope>
    <source>
        <strain evidence="18">wild</strain>
    </source>
</reference>
<dbReference type="InterPro" id="IPR036392">
    <property type="entry name" value="PLAT/LH2_dom_sf"/>
</dbReference>
<dbReference type="OrthoDB" id="10039908at2759"/>
<dbReference type="SMART" id="SM00089">
    <property type="entry name" value="PKD"/>
    <property type="match status" value="3"/>
</dbReference>
<dbReference type="GO" id="GO:0005262">
    <property type="term" value="F:calcium channel activity"/>
    <property type="evidence" value="ECO:0007669"/>
    <property type="project" value="TreeGrafter"/>
</dbReference>
<comment type="similarity">
    <text evidence="3">Belongs to the polycystin family.</text>
</comment>
<dbReference type="Pfam" id="PF08016">
    <property type="entry name" value="PKD_channel"/>
    <property type="match status" value="1"/>
</dbReference>
<keyword evidence="11" id="KW-0966">Cell projection</keyword>
<evidence type="ECO:0000259" key="16">
    <source>
        <dbReference type="PROSITE" id="PS50095"/>
    </source>
</evidence>
<dbReference type="PROSITE" id="PS50095">
    <property type="entry name" value="PLAT"/>
    <property type="match status" value="1"/>
</dbReference>
<feature type="transmembrane region" description="Helical" evidence="14">
    <location>
        <begin position="2548"/>
        <end position="2568"/>
    </location>
</feature>
<protein>
    <submittedName>
        <fullName evidence="17">PKD1L2</fullName>
    </submittedName>
</protein>
<evidence type="ECO:0000256" key="8">
    <source>
        <dbReference type="ARBA" id="ARBA00023069"/>
    </source>
</evidence>
<feature type="domain" description="PLAT" evidence="16">
    <location>
        <begin position="1858"/>
        <end position="1977"/>
    </location>
</feature>
<dbReference type="Proteomes" id="UP000507470">
    <property type="component" value="Unassembled WGS sequence"/>
</dbReference>
<feature type="transmembrane region" description="Helical" evidence="14">
    <location>
        <begin position="2128"/>
        <end position="2151"/>
    </location>
</feature>
<comment type="caution">
    <text evidence="13">Lacks conserved residue(s) required for the propagation of feature annotation.</text>
</comment>
<evidence type="ECO:0000259" key="15">
    <source>
        <dbReference type="PROSITE" id="PS50093"/>
    </source>
</evidence>
<dbReference type="PANTHER" id="PTHR10877">
    <property type="entry name" value="POLYCYSTIN FAMILY MEMBER"/>
    <property type="match status" value="1"/>
</dbReference>
<evidence type="ECO:0000256" key="4">
    <source>
        <dbReference type="ARBA" id="ARBA00022475"/>
    </source>
</evidence>
<keyword evidence="4" id="KW-1003">Cell membrane</keyword>
<dbReference type="Gene3D" id="2.60.40.10">
    <property type="entry name" value="Immunoglobulins"/>
    <property type="match status" value="1"/>
</dbReference>
<dbReference type="CDD" id="cd00146">
    <property type="entry name" value="PKD"/>
    <property type="match status" value="1"/>
</dbReference>
<evidence type="ECO:0000256" key="9">
    <source>
        <dbReference type="ARBA" id="ARBA00023136"/>
    </source>
</evidence>
<keyword evidence="10" id="KW-0325">Glycoprotein</keyword>
<feature type="transmembrane region" description="Helical" evidence="14">
    <location>
        <begin position="2060"/>
        <end position="2086"/>
    </location>
</feature>
<dbReference type="Pfam" id="PF01477">
    <property type="entry name" value="PLAT"/>
    <property type="match status" value="1"/>
</dbReference>
<dbReference type="GO" id="GO:0005886">
    <property type="term" value="C:plasma membrane"/>
    <property type="evidence" value="ECO:0007669"/>
    <property type="project" value="UniProtKB-SubCell"/>
</dbReference>
<evidence type="ECO:0000256" key="6">
    <source>
        <dbReference type="ARBA" id="ARBA00022729"/>
    </source>
</evidence>
<organism evidence="17 18">
    <name type="scientific">Mytilus coruscus</name>
    <name type="common">Sea mussel</name>
    <dbReference type="NCBI Taxonomy" id="42192"/>
    <lineage>
        <taxon>Eukaryota</taxon>
        <taxon>Metazoa</taxon>
        <taxon>Spiralia</taxon>
        <taxon>Lophotrochozoa</taxon>
        <taxon>Mollusca</taxon>
        <taxon>Bivalvia</taxon>
        <taxon>Autobranchia</taxon>
        <taxon>Pteriomorphia</taxon>
        <taxon>Mytilida</taxon>
        <taxon>Mytiloidea</taxon>
        <taxon>Mytilidae</taxon>
        <taxon>Mytilinae</taxon>
        <taxon>Mytilus</taxon>
    </lineage>
</organism>
<feature type="transmembrane region" description="Helical" evidence="14">
    <location>
        <begin position="12"/>
        <end position="34"/>
    </location>
</feature>
<dbReference type="Pfam" id="PF02010">
    <property type="entry name" value="REJ"/>
    <property type="match status" value="1"/>
</dbReference>
<dbReference type="InterPro" id="IPR035986">
    <property type="entry name" value="PKD_dom_sf"/>
</dbReference>
<sequence>MELVIMPFYNLWLYVLFLPIEWSTWVNGTCYYAFLQFMVICYFYPPTEWSTWVNGTCSTICEQNRTRQCTSGTCTGDAWEVTSCDFGNCVIEGLRIGTSAEVLFRNDHSMTYSSFEWTGGPDISASVVIIDDNNITVPVTSDNVNNVGSFNITSSNINAKDFGVYHVQLKISNSKGIHHEDMALFYEEPIVLTSVNTPSEVLLNSTFEMTAILSSGSNVEFEWIMNDDDSSYILCRHIVRECTANYSYPTIGNFNITLVARNEVSYGILTDIFVTVLKEVAGFSLSHGIGAVNTTSSAKFIVILDSTDRQPMGNLTLVIDFGDGTSETSNLYDITNTMMTPGKTFSHLYSQQGEFFVTGNISSTVSSQSFSNITVNVWDDISQLSLDVAKFAHPSTDVNFRFQNYPPNGFEFSILYGDGDDLKSDWGVQYNAFDSTPWTHSYSSPGIYEITLLAINPEQTKDCKLNITIQYPITELIISPPAVPFLRYPTPDGIIEFEISQVSNAEPPTNVTCSFSFENNAVYKEKGVDIAYMQPFKMSYTYMKEGIKYVNVTCINVVSQFTVLTQVEIKTVTLNDFGFSYPTELNVNMSLNGDNELTDFSEDIQFNILLLNCTRFPLNVSLEFDFGDGTTPSDIIDFNVQHSFTKRGQFLVVVTISNSTSITTVNLPIKIGRIDFTVDKYIGSVGHRPFYFNISGPPSGGSYQLLTDDGNKYDLSSSSSPILKSHVYKQFGKYYPQVIATFPDFTEIVYLEGSLNTDYNLSVIMIDFNTTVDLPPGEITVIVSKHPLADDLPNVKCRFDFGDKIDVVPKEKTQDITTENPLVYHFTYFTLGYPIANFTCFNQYDRNENITTLTVVNECFPLTGIFDRQYSNTSNPLKLITSEDVDLSSRMPVKCADKDVGYKWKIYKIVNETEVLISYNPPEPPKGSLRFSRGGVSEGLYKVTLNVTLPETYVFEPTFVRFIKPPPFAHIDGGSQRQAALITPTVYIDALTHSYDLEQGYGGNDNLAFDWSCKGFAAVNSLANLSKEYENKLQSFSDCNKLLNTTFPRGKTVLKMMNASDQGYAVSVNVSVDNLITPFTQLILAVPGSPPIVSIVCQINCMAKYAVMVKSMWYVDCKDCTPNDVLSYQWEMYYKDLNGDWILISDLTEVSDIRPTSKSFAINDNKLQVERDYKLTVFVTGNGRDGVGEASSTFFTNSAPYGGYCKADPPIGNASTTSFQIMCFDWKDETENPMKYEFLMVERSNEDDGIEKETPFQFGGEMTATEIKFPVGDSNNNDTLYLRVKIYDVYGDYNVSDFTVISMPPAEYVPKDPNDVNATTKLFDDYDQTFAKVNKGGNTMALLRLMDSTASIYADIDLPTSGIPDLSTPMKCVNYTDSGSGHSSVRTNLQQKTDEMIREMDKRTPDAESNVGMTSADAGFMAKTLKTAIKNKALMNNKLSKQILKNIKKTIKNIIKRIEIKPLQMTEISSSKGTANEVVNVLTDILAYWKTGGSENLEEKLTVEDVEEEFREYYRKNLEQYHEEIADDTQFNTYVQKCYTNKQNIFEKQKAMSESTNGGAEDLFESADNALDTTAATTSPGEGEQLINKTDITLSVEKDSKDAFLNKSVVKRKGMSLQFNNDSLANVTDGTNMDLQVTVVDKSQLLHANGANQVRGQVMNIAVKDDEGNKINGNRYGTFGYKVFIKERVLKGGDIFIALKAMEDDQNVESPDIKVRRRRSSHPNDTFSSGYTNATDLATSNVSLAVVTTGCRVYDPTSSSWQSNGCSVLPFSTLNETVCRCDSSSGSIFSLAFAAPNMIDFSTVWSKFDPANAAVYATLIALLVLYFIFVVVLRRYDGTDTVRSIPTFLCDNQQSDEYFYMIAVHTGLRPGSGTKSNVCFILSGDTDDSGIRLLSDGERQGFETNSVAFFMMSTHKSIGDLSYLRIWHDNSGDGNTNSWYLHKIVVTDIHTDARYVFHCDKWLAMDMDDGLIDRIIPVIDNKECGFETAFSQQSRANVTENHLWLSLAIRPQKNSFTRVQRLSVILMLLFLTMITNAMFFQSSDDNAVTPDTVQIGSMRLSLKIVYVSFIGCVITVPPIVLVTYLFRNSSAKVKQKKKKQKNTDSMEDDDNDDDAIMTLTTKKKFPHWVVYIAWFVVALAVIASAFILLLYSMQWGKAKSEEWLTTFILSFIESILLVDPFKVIIVAILIAIIMKKPVEDEKLTVNLESVKRRAKKYQPSKNKQFIAFRLEVLARGGPPPAAVMEKERKLMMKQKEAKRAFVTLVLHIFFATVLFCMSYINRDQRGYLYKAHIDSQLFESSKYQYGFSKVSSSEAFFNWTKYTLIPLYYPTSEYNGDGISIVDKFFVGDMANLRLGLVRLRQVKVKKAQCYTRKLVAGHFCAKNYNDEREETGDLCNGCQTPLTTDAWKYVSSEKIWGIPIIGIYNTYGGGGYIQSFSNIKANTENILDELSNMQWIDRLTRAVFVEFALYNANINNICYSIFLAEFPETGGAFNWVDTQCFRPTLITSATGAFNLLLSIFFLIMVIGRMVTMIKGLKREKLKYLMNFWNILDILIVLLSMIGVGLWVTKFIFTKKALGLYAENKDVFINFQHIVVWEYAFNVLLGFLVFCSTIRVSSALGYNKRITEIAYVLKHGASEISGFGLQFFIIFSAFIIFGYLIFGIALHEFRNLFVSFGSLLNTIIGRNTLGKMQQAVPIFAEVYFFVYVFFVVFTLLTMFAAILNNSIIHVRSSNKNAQGEVGITDILKSTFRDMVGLVGIHIKGKGKNKSGYNYKGDSHGPVSSAKVVSFVRETFADAFDEDTLVFQKKEKGKLKHLNDLIIQKSAVNDYDRSNTCTPRQVRMDFYR</sequence>
<dbReference type="PANTHER" id="PTHR10877:SF150">
    <property type="entry name" value="REJ DOMAIN-CONTAINING PROTEIN"/>
    <property type="match status" value="1"/>
</dbReference>
<evidence type="ECO:0000256" key="2">
    <source>
        <dbReference type="ARBA" id="ARBA00004651"/>
    </source>
</evidence>
<evidence type="ECO:0000313" key="17">
    <source>
        <dbReference type="EMBL" id="CAC5409625.1"/>
    </source>
</evidence>
<keyword evidence="5 14" id="KW-0812">Transmembrane</keyword>
<evidence type="ECO:0000256" key="10">
    <source>
        <dbReference type="ARBA" id="ARBA00023180"/>
    </source>
</evidence>
<proteinExistence type="inferred from homology"/>
<feature type="domain" description="PKD" evidence="15">
    <location>
        <begin position="214"/>
        <end position="283"/>
    </location>
</feature>
<dbReference type="GO" id="GO:0050982">
    <property type="term" value="P:detection of mechanical stimulus"/>
    <property type="evidence" value="ECO:0007669"/>
    <property type="project" value="TreeGrafter"/>
</dbReference>
<feature type="transmembrane region" description="Helical" evidence="14">
    <location>
        <begin position="2643"/>
        <end position="2666"/>
    </location>
</feature>
<dbReference type="Gene3D" id="2.60.60.20">
    <property type="entry name" value="PLAT/LH2 domain"/>
    <property type="match status" value="1"/>
</dbReference>
<feature type="transmembrane region" description="Helical" evidence="14">
    <location>
        <begin position="2022"/>
        <end position="2040"/>
    </location>
</feature>
<evidence type="ECO:0000256" key="13">
    <source>
        <dbReference type="PROSITE-ProRule" id="PRU00152"/>
    </source>
</evidence>
<dbReference type="Pfam" id="PF00801">
    <property type="entry name" value="PKD"/>
    <property type="match status" value="1"/>
</dbReference>
<dbReference type="GO" id="GO:0005929">
    <property type="term" value="C:cilium"/>
    <property type="evidence" value="ECO:0007669"/>
    <property type="project" value="UniProtKB-SubCell"/>
</dbReference>
<keyword evidence="9 14" id="KW-0472">Membrane</keyword>
<evidence type="ECO:0000256" key="11">
    <source>
        <dbReference type="ARBA" id="ARBA00023273"/>
    </source>
</evidence>
<feature type="transmembrane region" description="Helical" evidence="14">
    <location>
        <begin position="2506"/>
        <end position="2527"/>
    </location>
</feature>
<dbReference type="InterPro" id="IPR003915">
    <property type="entry name" value="PKD_2"/>
</dbReference>
<dbReference type="InterPro" id="IPR013783">
    <property type="entry name" value="Ig-like_fold"/>
</dbReference>
<dbReference type="PRINTS" id="PR01433">
    <property type="entry name" value="POLYCYSTIN2"/>
</dbReference>
<dbReference type="PROSITE" id="PS50093">
    <property type="entry name" value="PKD"/>
    <property type="match status" value="3"/>
</dbReference>
<dbReference type="InterPro" id="IPR002859">
    <property type="entry name" value="PKD/REJ-like"/>
</dbReference>
<evidence type="ECO:0000313" key="18">
    <source>
        <dbReference type="Proteomes" id="UP000507470"/>
    </source>
</evidence>
<name>A0A6J8DNV2_MYTCO</name>
<feature type="transmembrane region" description="Helical" evidence="14">
    <location>
        <begin position="2260"/>
        <end position="2280"/>
    </location>
</feature>
<evidence type="ECO:0000256" key="3">
    <source>
        <dbReference type="ARBA" id="ARBA00007200"/>
    </source>
</evidence>
<keyword evidence="8" id="KW-0969">Cilium</keyword>
<feature type="transmembrane region" description="Helical" evidence="14">
    <location>
        <begin position="2702"/>
        <end position="2723"/>
    </location>
</feature>
<feature type="transmembrane region" description="Helical" evidence="14">
    <location>
        <begin position="2599"/>
        <end position="2622"/>
    </location>
</feature>
<feature type="transmembrane region" description="Helical" evidence="14">
    <location>
        <begin position="1813"/>
        <end position="1833"/>
    </location>
</feature>
<accession>A0A6J8DNV2</accession>
<evidence type="ECO:0000256" key="12">
    <source>
        <dbReference type="PIRSR" id="PIRSR603915-2"/>
    </source>
</evidence>
<feature type="domain" description="PKD" evidence="15">
    <location>
        <begin position="320"/>
        <end position="377"/>
    </location>
</feature>
<evidence type="ECO:0000256" key="14">
    <source>
        <dbReference type="SAM" id="Phobius"/>
    </source>
</evidence>
<keyword evidence="7 14" id="KW-1133">Transmembrane helix</keyword>
<dbReference type="InterPro" id="IPR013122">
    <property type="entry name" value="PKD1_2_channel"/>
</dbReference>
<dbReference type="Pfam" id="PF20519">
    <property type="entry name" value="Polycystin_dom"/>
    <property type="match status" value="1"/>
</dbReference>
<feature type="disulfide bond" evidence="12">
    <location>
        <begin position="2370"/>
        <end position="2381"/>
    </location>
</feature>
<evidence type="ECO:0000256" key="1">
    <source>
        <dbReference type="ARBA" id="ARBA00004138"/>
    </source>
</evidence>